<comment type="subcellular location">
    <subcellularLocation>
        <location evidence="1 5">Nucleus</location>
    </subcellularLocation>
</comment>
<dbReference type="Pfam" id="PF05129">
    <property type="entry name" value="Zn_ribbon_Elf1"/>
    <property type="match status" value="1"/>
</dbReference>
<feature type="compositionally biased region" description="Basic residues" evidence="6">
    <location>
        <begin position="1"/>
        <end position="17"/>
    </location>
</feature>
<evidence type="ECO:0000256" key="4">
    <source>
        <dbReference type="ARBA" id="ARBA00023242"/>
    </source>
</evidence>
<proteinExistence type="inferred from homology"/>
<dbReference type="InterPro" id="IPR007808">
    <property type="entry name" value="Elf1"/>
</dbReference>
<keyword evidence="5" id="KW-0479">Metal-binding</keyword>
<organism evidence="7 8">
    <name type="scientific">Pseudoloma neurophilia</name>
    <dbReference type="NCBI Taxonomy" id="146866"/>
    <lineage>
        <taxon>Eukaryota</taxon>
        <taxon>Fungi</taxon>
        <taxon>Fungi incertae sedis</taxon>
        <taxon>Microsporidia</taxon>
        <taxon>Pseudoloma</taxon>
    </lineage>
</organism>
<evidence type="ECO:0000256" key="5">
    <source>
        <dbReference type="RuleBase" id="RU364033"/>
    </source>
</evidence>
<dbReference type="GO" id="GO:0000993">
    <property type="term" value="F:RNA polymerase II complex binding"/>
    <property type="evidence" value="ECO:0007669"/>
    <property type="project" value="TreeGrafter"/>
</dbReference>
<keyword evidence="5" id="KW-0804">Transcription</keyword>
<dbReference type="Gene3D" id="2.20.25.190">
    <property type="match status" value="1"/>
</dbReference>
<comment type="caution">
    <text evidence="7">The sequence shown here is derived from an EMBL/GenBank/DDBJ whole genome shotgun (WGS) entry which is preliminary data.</text>
</comment>
<evidence type="ECO:0000313" key="7">
    <source>
        <dbReference type="EMBL" id="KRH93083.1"/>
    </source>
</evidence>
<evidence type="ECO:0000256" key="2">
    <source>
        <dbReference type="ARBA" id="ARBA00009730"/>
    </source>
</evidence>
<evidence type="ECO:0000256" key="3">
    <source>
        <dbReference type="ARBA" id="ARBA00022833"/>
    </source>
</evidence>
<evidence type="ECO:0000256" key="1">
    <source>
        <dbReference type="ARBA" id="ARBA00004123"/>
    </source>
</evidence>
<dbReference type="EMBL" id="LGUB01000500">
    <property type="protein sequence ID" value="KRH93083.1"/>
    <property type="molecule type" value="Genomic_DNA"/>
</dbReference>
<dbReference type="GO" id="GO:0005634">
    <property type="term" value="C:nucleus"/>
    <property type="evidence" value="ECO:0007669"/>
    <property type="project" value="UniProtKB-SubCell"/>
</dbReference>
<accession>A0A0R0M3Y2</accession>
<reference evidence="7 8" key="1">
    <citation type="submission" date="2015-07" db="EMBL/GenBank/DDBJ databases">
        <title>The genome of Pseudoloma neurophilia, a relevant intracellular parasite of the zebrafish.</title>
        <authorList>
            <person name="Ndikumana S."/>
            <person name="Pelin A."/>
            <person name="Sanders J."/>
            <person name="Corradi N."/>
        </authorList>
    </citation>
    <scope>NUCLEOTIDE SEQUENCE [LARGE SCALE GENOMIC DNA]</scope>
    <source>
        <strain evidence="7 8">MK1</strain>
    </source>
</reference>
<comment type="function">
    <text evidence="5">Transcription elongation factor implicated in the maintenance of proper chromatin structure in actively transcribed regions.</text>
</comment>
<dbReference type="AlphaFoldDB" id="A0A0R0M3Y2"/>
<keyword evidence="8" id="KW-1185">Reference proteome</keyword>
<dbReference type="OrthoDB" id="445983at2759"/>
<protein>
    <recommendedName>
        <fullName evidence="5">Transcription elongation factor 1 homolog</fullName>
    </recommendedName>
</protein>
<dbReference type="SUPFAM" id="SSF57783">
    <property type="entry name" value="Zinc beta-ribbon"/>
    <property type="match status" value="1"/>
</dbReference>
<dbReference type="GO" id="GO:0006368">
    <property type="term" value="P:transcription elongation by RNA polymerase II"/>
    <property type="evidence" value="ECO:0007669"/>
    <property type="project" value="TreeGrafter"/>
</dbReference>
<comment type="similarity">
    <text evidence="2 5">Belongs to the ELOF1 family.</text>
</comment>
<sequence>MGRKKSRRTQIKGRAKPRAPTSFDCPECHAEGTVRVTISRKKTATAFCTICDAKYLTSANRLTASIDVYTKWVDEKNAKTYS</sequence>
<dbReference type="VEuPathDB" id="MicrosporidiaDB:M153_15620001424"/>
<keyword evidence="3 5" id="KW-0862">Zinc</keyword>
<keyword evidence="5" id="KW-0805">Transcription regulation</keyword>
<feature type="region of interest" description="Disordered" evidence="6">
    <location>
        <begin position="1"/>
        <end position="21"/>
    </location>
</feature>
<evidence type="ECO:0000256" key="6">
    <source>
        <dbReference type="SAM" id="MobiDB-lite"/>
    </source>
</evidence>
<dbReference type="Proteomes" id="UP000051530">
    <property type="component" value="Unassembled WGS sequence"/>
</dbReference>
<name>A0A0R0M3Y2_9MICR</name>
<dbReference type="InterPro" id="IPR038567">
    <property type="entry name" value="T_Elf1_sf"/>
</dbReference>
<gene>
    <name evidence="7" type="ORF">M153_15620001424</name>
</gene>
<dbReference type="PANTHER" id="PTHR20934">
    <property type="entry name" value="TRANSCRIPTION ELONGATION FACTOR 1 HOMOLOG"/>
    <property type="match status" value="1"/>
</dbReference>
<keyword evidence="5" id="KW-0863">Zinc-finger</keyword>
<dbReference type="PANTHER" id="PTHR20934:SF0">
    <property type="entry name" value="TRANSCRIPTION ELONGATION FACTOR 1 HOMOLOG"/>
    <property type="match status" value="1"/>
</dbReference>
<keyword evidence="4 5" id="KW-0539">Nucleus</keyword>
<evidence type="ECO:0000313" key="8">
    <source>
        <dbReference type="Proteomes" id="UP000051530"/>
    </source>
</evidence>
<dbReference type="GO" id="GO:0008270">
    <property type="term" value="F:zinc ion binding"/>
    <property type="evidence" value="ECO:0007669"/>
    <property type="project" value="UniProtKB-KW"/>
</dbReference>